<evidence type="ECO:0000256" key="1">
    <source>
        <dbReference type="SAM" id="MobiDB-lite"/>
    </source>
</evidence>
<evidence type="ECO:0000313" key="2">
    <source>
        <dbReference type="EMBL" id="KAB2600695.1"/>
    </source>
</evidence>
<accession>A0A5N5FC89</accession>
<reference evidence="2 3" key="1">
    <citation type="submission" date="2019-09" db="EMBL/GenBank/DDBJ databases">
        <authorList>
            <person name="Ou C."/>
        </authorList>
    </citation>
    <scope>NUCLEOTIDE SEQUENCE [LARGE SCALE GENOMIC DNA]</scope>
    <source>
        <strain evidence="2">S2</strain>
        <tissue evidence="2">Leaf</tissue>
    </source>
</reference>
<comment type="caution">
    <text evidence="2">The sequence shown here is derived from an EMBL/GenBank/DDBJ whole genome shotgun (WGS) entry which is preliminary data.</text>
</comment>
<gene>
    <name evidence="2" type="ORF">D8674_038426</name>
</gene>
<name>A0A5N5FC89_9ROSA</name>
<organism evidence="2 3">
    <name type="scientific">Pyrus ussuriensis x Pyrus communis</name>
    <dbReference type="NCBI Taxonomy" id="2448454"/>
    <lineage>
        <taxon>Eukaryota</taxon>
        <taxon>Viridiplantae</taxon>
        <taxon>Streptophyta</taxon>
        <taxon>Embryophyta</taxon>
        <taxon>Tracheophyta</taxon>
        <taxon>Spermatophyta</taxon>
        <taxon>Magnoliopsida</taxon>
        <taxon>eudicotyledons</taxon>
        <taxon>Gunneridae</taxon>
        <taxon>Pentapetalae</taxon>
        <taxon>rosids</taxon>
        <taxon>fabids</taxon>
        <taxon>Rosales</taxon>
        <taxon>Rosaceae</taxon>
        <taxon>Amygdaloideae</taxon>
        <taxon>Maleae</taxon>
        <taxon>Pyrus</taxon>
    </lineage>
</organism>
<feature type="compositionally biased region" description="Basic and acidic residues" evidence="1">
    <location>
        <begin position="1"/>
        <end position="14"/>
    </location>
</feature>
<dbReference type="AlphaFoldDB" id="A0A5N5FC89"/>
<feature type="region of interest" description="Disordered" evidence="1">
    <location>
        <begin position="1"/>
        <end position="21"/>
    </location>
</feature>
<sequence length="70" mass="8095">MERVRHRENKDNVRGRTGGDNPLSFISVYYAGHVRDLVRAIQMSDFQILLRIPNLATPSTFEPFHPIDTQ</sequence>
<keyword evidence="3" id="KW-1185">Reference proteome</keyword>
<evidence type="ECO:0000313" key="3">
    <source>
        <dbReference type="Proteomes" id="UP000327157"/>
    </source>
</evidence>
<dbReference type="Proteomes" id="UP000327157">
    <property type="component" value="Unassembled WGS sequence"/>
</dbReference>
<protein>
    <submittedName>
        <fullName evidence="2">Uncharacterized protein</fullName>
    </submittedName>
</protein>
<dbReference type="EMBL" id="SMOL01000714">
    <property type="protein sequence ID" value="KAB2600695.1"/>
    <property type="molecule type" value="Genomic_DNA"/>
</dbReference>
<dbReference type="OrthoDB" id="1749471at2759"/>
<proteinExistence type="predicted"/>
<reference evidence="2 3" key="2">
    <citation type="submission" date="2019-11" db="EMBL/GenBank/DDBJ databases">
        <title>A de novo genome assembly of a pear dwarfing rootstock.</title>
        <authorList>
            <person name="Wang F."/>
            <person name="Wang J."/>
            <person name="Li S."/>
            <person name="Zhang Y."/>
            <person name="Fang M."/>
            <person name="Ma L."/>
            <person name="Zhao Y."/>
            <person name="Jiang S."/>
        </authorList>
    </citation>
    <scope>NUCLEOTIDE SEQUENCE [LARGE SCALE GENOMIC DNA]</scope>
    <source>
        <strain evidence="2">S2</strain>
        <tissue evidence="2">Leaf</tissue>
    </source>
</reference>